<accession>N7A1K9</accession>
<proteinExistence type="predicted"/>
<name>N7A1K9_9RHOO</name>
<dbReference type="InterPro" id="IPR010985">
    <property type="entry name" value="Ribbon_hlx_hlx"/>
</dbReference>
<dbReference type="RefSeq" id="WP_004357778.1">
    <property type="nucleotide sequence ID" value="NZ_AMXF01000018.1"/>
</dbReference>
<dbReference type="GO" id="GO:0006355">
    <property type="term" value="P:regulation of DNA-templated transcription"/>
    <property type="evidence" value="ECO:0007669"/>
    <property type="project" value="InterPro"/>
</dbReference>
<sequence>MATVKTATLTFRIDPGLKEALRIAADQEHRSIANMVEVLIRGHCERHGIAIPHSEQTKNNNGARS</sequence>
<gene>
    <name evidence="1" type="ORF">C667_04935</name>
</gene>
<organism evidence="1 2">
    <name type="scientific">Thauera phenylacetica B4P</name>
    <dbReference type="NCBI Taxonomy" id="1234382"/>
    <lineage>
        <taxon>Bacteria</taxon>
        <taxon>Pseudomonadati</taxon>
        <taxon>Pseudomonadota</taxon>
        <taxon>Betaproteobacteria</taxon>
        <taxon>Rhodocyclales</taxon>
        <taxon>Zoogloeaceae</taxon>
        <taxon>Thauera</taxon>
    </lineage>
</organism>
<evidence type="ECO:0000313" key="1">
    <source>
        <dbReference type="EMBL" id="ENO98214.1"/>
    </source>
</evidence>
<reference evidence="1 2" key="1">
    <citation type="submission" date="2012-09" db="EMBL/GenBank/DDBJ databases">
        <title>Draft Genome Sequences of 6 Strains from Genus Thauera.</title>
        <authorList>
            <person name="Liu B."/>
            <person name="Shapleigh J.P."/>
            <person name="Frostegard A.H."/>
        </authorList>
    </citation>
    <scope>NUCLEOTIDE SEQUENCE [LARGE SCALE GENOMIC DNA]</scope>
    <source>
        <strain evidence="1 2">B4P</strain>
    </source>
</reference>
<dbReference type="Proteomes" id="UP000013047">
    <property type="component" value="Unassembled WGS sequence"/>
</dbReference>
<dbReference type="OrthoDB" id="9133534at2"/>
<comment type="caution">
    <text evidence="1">The sequence shown here is derived from an EMBL/GenBank/DDBJ whole genome shotgun (WGS) entry which is preliminary data.</text>
</comment>
<protein>
    <submittedName>
        <fullName evidence="1">Uncharacterized protein</fullName>
    </submittedName>
</protein>
<dbReference type="AlphaFoldDB" id="N7A1K9"/>
<keyword evidence="2" id="KW-1185">Reference proteome</keyword>
<dbReference type="EMBL" id="AMXF01000018">
    <property type="protein sequence ID" value="ENO98214.1"/>
    <property type="molecule type" value="Genomic_DNA"/>
</dbReference>
<evidence type="ECO:0000313" key="2">
    <source>
        <dbReference type="Proteomes" id="UP000013047"/>
    </source>
</evidence>
<dbReference type="SUPFAM" id="SSF47598">
    <property type="entry name" value="Ribbon-helix-helix"/>
    <property type="match status" value="1"/>
</dbReference>